<comment type="cofactor">
    <cofactor evidence="2">
        <name>Mn(2+)</name>
        <dbReference type="ChEBI" id="CHEBI:29035"/>
    </cofactor>
</comment>
<dbReference type="EMBL" id="LAZR01000192">
    <property type="protein sequence ID" value="KKN82955.1"/>
    <property type="molecule type" value="Genomic_DNA"/>
</dbReference>
<evidence type="ECO:0000256" key="2">
    <source>
        <dbReference type="ARBA" id="ARBA00001936"/>
    </source>
</evidence>
<dbReference type="Pfam" id="PF00834">
    <property type="entry name" value="Ribul_P_3_epim"/>
    <property type="match status" value="1"/>
</dbReference>
<dbReference type="GO" id="GO:0006098">
    <property type="term" value="P:pentose-phosphate shunt"/>
    <property type="evidence" value="ECO:0007669"/>
    <property type="project" value="InterPro"/>
</dbReference>
<evidence type="ECO:0000256" key="3">
    <source>
        <dbReference type="ARBA" id="ARBA00001941"/>
    </source>
</evidence>
<evidence type="ECO:0000256" key="5">
    <source>
        <dbReference type="ARBA" id="ARBA00001954"/>
    </source>
</evidence>
<dbReference type="InterPro" id="IPR026019">
    <property type="entry name" value="Ribul_P_3_epim"/>
</dbReference>
<evidence type="ECO:0000256" key="9">
    <source>
        <dbReference type="ARBA" id="ARBA00023235"/>
    </source>
</evidence>
<dbReference type="NCBIfam" id="TIGR01163">
    <property type="entry name" value="rpe"/>
    <property type="match status" value="1"/>
</dbReference>
<dbReference type="PROSITE" id="PS01086">
    <property type="entry name" value="RIBUL_P_3_EPIMER_2"/>
    <property type="match status" value="1"/>
</dbReference>
<dbReference type="InterPro" id="IPR011060">
    <property type="entry name" value="RibuloseP-bd_barrel"/>
</dbReference>
<comment type="similarity">
    <text evidence="6">Belongs to the ribulose-phosphate 3-epimerase family.</text>
</comment>
<gene>
    <name evidence="10" type="ORF">LCGC14_0303700</name>
</gene>
<dbReference type="PANTHER" id="PTHR11749">
    <property type="entry name" value="RIBULOSE-5-PHOSPHATE-3-EPIMERASE"/>
    <property type="match status" value="1"/>
</dbReference>
<dbReference type="GO" id="GO:0005975">
    <property type="term" value="P:carbohydrate metabolic process"/>
    <property type="evidence" value="ECO:0007669"/>
    <property type="project" value="InterPro"/>
</dbReference>
<name>A0A0F9TPG9_9ZZZZ</name>
<keyword evidence="9" id="KW-0413">Isomerase</keyword>
<comment type="caution">
    <text evidence="10">The sequence shown here is derived from an EMBL/GenBank/DDBJ whole genome shotgun (WGS) entry which is preliminary data.</text>
</comment>
<protein>
    <recommendedName>
        <fullName evidence="7">ribulose-phosphate 3-epimerase</fullName>
        <ecNumber evidence="7">5.1.3.1</ecNumber>
    </recommendedName>
</protein>
<comment type="catalytic activity">
    <reaction evidence="1">
        <text>D-ribulose 5-phosphate = D-xylulose 5-phosphate</text>
        <dbReference type="Rhea" id="RHEA:13677"/>
        <dbReference type="ChEBI" id="CHEBI:57737"/>
        <dbReference type="ChEBI" id="CHEBI:58121"/>
        <dbReference type="EC" id="5.1.3.1"/>
    </reaction>
</comment>
<dbReference type="PROSITE" id="PS01085">
    <property type="entry name" value="RIBUL_P_3_EPIMER_1"/>
    <property type="match status" value="1"/>
</dbReference>
<evidence type="ECO:0000256" key="1">
    <source>
        <dbReference type="ARBA" id="ARBA00001782"/>
    </source>
</evidence>
<dbReference type="NCBIfam" id="NF004076">
    <property type="entry name" value="PRK05581.1-4"/>
    <property type="match status" value="1"/>
</dbReference>
<proteinExistence type="inferred from homology"/>
<dbReference type="GO" id="GO:0004750">
    <property type="term" value="F:D-ribulose-phosphate 3-epimerase activity"/>
    <property type="evidence" value="ECO:0007669"/>
    <property type="project" value="UniProtKB-EC"/>
</dbReference>
<evidence type="ECO:0000256" key="6">
    <source>
        <dbReference type="ARBA" id="ARBA00009541"/>
    </source>
</evidence>
<comment type="cofactor">
    <cofactor evidence="3">
        <name>Co(2+)</name>
        <dbReference type="ChEBI" id="CHEBI:48828"/>
    </cofactor>
</comment>
<evidence type="ECO:0000256" key="7">
    <source>
        <dbReference type="ARBA" id="ARBA00013188"/>
    </source>
</evidence>
<dbReference type="EC" id="5.1.3.1" evidence="7"/>
<dbReference type="GO" id="GO:0046872">
    <property type="term" value="F:metal ion binding"/>
    <property type="evidence" value="ECO:0007669"/>
    <property type="project" value="UniProtKB-KW"/>
</dbReference>
<dbReference type="InterPro" id="IPR000056">
    <property type="entry name" value="Ribul_P_3_epim-like"/>
</dbReference>
<dbReference type="SUPFAM" id="SSF51366">
    <property type="entry name" value="Ribulose-phoshate binding barrel"/>
    <property type="match status" value="1"/>
</dbReference>
<dbReference type="GO" id="GO:0005737">
    <property type="term" value="C:cytoplasm"/>
    <property type="evidence" value="ECO:0007669"/>
    <property type="project" value="UniProtKB-ARBA"/>
</dbReference>
<keyword evidence="8" id="KW-0479">Metal-binding</keyword>
<dbReference type="AlphaFoldDB" id="A0A0F9TPG9"/>
<dbReference type="CDD" id="cd00429">
    <property type="entry name" value="RPE"/>
    <property type="match status" value="1"/>
</dbReference>
<dbReference type="Gene3D" id="3.20.20.70">
    <property type="entry name" value="Aldolase class I"/>
    <property type="match status" value="1"/>
</dbReference>
<evidence type="ECO:0000256" key="4">
    <source>
        <dbReference type="ARBA" id="ARBA00001947"/>
    </source>
</evidence>
<accession>A0A0F9TPG9</accession>
<comment type="cofactor">
    <cofactor evidence="5">
        <name>Fe(2+)</name>
        <dbReference type="ChEBI" id="CHEBI:29033"/>
    </cofactor>
</comment>
<dbReference type="InterPro" id="IPR013785">
    <property type="entry name" value="Aldolase_TIM"/>
</dbReference>
<organism evidence="10">
    <name type="scientific">marine sediment metagenome</name>
    <dbReference type="NCBI Taxonomy" id="412755"/>
    <lineage>
        <taxon>unclassified sequences</taxon>
        <taxon>metagenomes</taxon>
        <taxon>ecological metagenomes</taxon>
    </lineage>
</organism>
<dbReference type="FunFam" id="3.20.20.70:FF:000004">
    <property type="entry name" value="Ribulose-phosphate 3-epimerase"/>
    <property type="match status" value="1"/>
</dbReference>
<evidence type="ECO:0000256" key="8">
    <source>
        <dbReference type="ARBA" id="ARBA00022723"/>
    </source>
</evidence>
<evidence type="ECO:0000313" key="10">
    <source>
        <dbReference type="EMBL" id="KKN82955.1"/>
    </source>
</evidence>
<dbReference type="HAMAP" id="MF_02227">
    <property type="entry name" value="RPE"/>
    <property type="match status" value="1"/>
</dbReference>
<comment type="cofactor">
    <cofactor evidence="4">
        <name>Zn(2+)</name>
        <dbReference type="ChEBI" id="CHEBI:29105"/>
    </cofactor>
</comment>
<dbReference type="PIRSF" id="PIRSF001461">
    <property type="entry name" value="RPE"/>
    <property type="match status" value="1"/>
</dbReference>
<sequence length="232" mass="24271">MTGKRGNPWRRVPSGVAIAPSLLAADFAHLDRQIDTVLAGGADLLHVDVMDGHFVPNLTLGPPVVRSLRAYTDALLDVHLMVTDPATYIERFADAGADSITFHIEATPDPMALVARLHELGKGAGITLKPNTPATALEAVLPAVDVVLVMTVEPGYGGQTFMDNQLAKIAEIRRRLAPHQRLAVDGGITLATIGSCAQAGADVFIAGTSIFRASDPAAAIGELRRAAEGGGE</sequence>
<reference evidence="10" key="1">
    <citation type="journal article" date="2015" name="Nature">
        <title>Complex archaea that bridge the gap between prokaryotes and eukaryotes.</title>
        <authorList>
            <person name="Spang A."/>
            <person name="Saw J.H."/>
            <person name="Jorgensen S.L."/>
            <person name="Zaremba-Niedzwiedzka K."/>
            <person name="Martijn J."/>
            <person name="Lind A.E."/>
            <person name="van Eijk R."/>
            <person name="Schleper C."/>
            <person name="Guy L."/>
            <person name="Ettema T.J."/>
        </authorList>
    </citation>
    <scope>NUCLEOTIDE SEQUENCE</scope>
</reference>